<dbReference type="GO" id="GO:0016491">
    <property type="term" value="F:oxidoreductase activity"/>
    <property type="evidence" value="ECO:0007669"/>
    <property type="project" value="InterPro"/>
</dbReference>
<dbReference type="RefSeq" id="WP_200348550.1">
    <property type="nucleotide sequence ID" value="NZ_NRSJ01000062.1"/>
</dbReference>
<reference evidence="3" key="1">
    <citation type="submission" date="2017-08" db="EMBL/GenBank/DDBJ databases">
        <authorList>
            <person name="Imhoff J.F."/>
            <person name="Rahn T."/>
            <person name="Kuenzel S."/>
            <person name="Neulinger S.C."/>
        </authorList>
    </citation>
    <scope>NUCLEOTIDE SEQUENCE</scope>
    <source>
        <strain evidence="3">DSM 11080</strain>
    </source>
</reference>
<dbReference type="InterPro" id="IPR029479">
    <property type="entry name" value="Nitroreductase"/>
</dbReference>
<evidence type="ECO:0000313" key="3">
    <source>
        <dbReference type="EMBL" id="MBK1707069.1"/>
    </source>
</evidence>
<dbReference type="PANTHER" id="PTHR23026:SF123">
    <property type="entry name" value="NAD(P)H NITROREDUCTASE RV3131-RELATED"/>
    <property type="match status" value="1"/>
</dbReference>
<protein>
    <recommendedName>
        <fullName evidence="2">Nitroreductase domain-containing protein</fullName>
    </recommendedName>
</protein>
<evidence type="ECO:0000256" key="1">
    <source>
        <dbReference type="SAM" id="MobiDB-lite"/>
    </source>
</evidence>
<reference evidence="3" key="2">
    <citation type="journal article" date="2020" name="Microorganisms">
        <title>Osmotic Adaptation and Compatible Solute Biosynthesis of Phototrophic Bacteria as Revealed from Genome Analyses.</title>
        <authorList>
            <person name="Imhoff J.F."/>
            <person name="Rahn T."/>
            <person name="Kunzel S."/>
            <person name="Keller A."/>
            <person name="Neulinger S.C."/>
        </authorList>
    </citation>
    <scope>NUCLEOTIDE SEQUENCE</scope>
    <source>
        <strain evidence="3">DSM 11080</strain>
    </source>
</reference>
<dbReference type="Proteomes" id="UP001296776">
    <property type="component" value="Unassembled WGS sequence"/>
</dbReference>
<feature type="region of interest" description="Disordered" evidence="1">
    <location>
        <begin position="96"/>
        <end position="126"/>
    </location>
</feature>
<name>A0AAJ0U838_9GAMM</name>
<keyword evidence="4" id="KW-1185">Reference proteome</keyword>
<evidence type="ECO:0000259" key="2">
    <source>
        <dbReference type="Pfam" id="PF00881"/>
    </source>
</evidence>
<dbReference type="EMBL" id="NRSJ01000062">
    <property type="protein sequence ID" value="MBK1707069.1"/>
    <property type="molecule type" value="Genomic_DNA"/>
</dbReference>
<organism evidence="3 4">
    <name type="scientific">Halochromatium glycolicum</name>
    <dbReference type="NCBI Taxonomy" id="85075"/>
    <lineage>
        <taxon>Bacteria</taxon>
        <taxon>Pseudomonadati</taxon>
        <taxon>Pseudomonadota</taxon>
        <taxon>Gammaproteobacteria</taxon>
        <taxon>Chromatiales</taxon>
        <taxon>Chromatiaceae</taxon>
        <taxon>Halochromatium</taxon>
    </lineage>
</organism>
<dbReference type="InterPro" id="IPR000415">
    <property type="entry name" value="Nitroreductase-like"/>
</dbReference>
<gene>
    <name evidence="3" type="ORF">CKO40_21670</name>
</gene>
<feature type="region of interest" description="Disordered" evidence="1">
    <location>
        <begin position="330"/>
        <end position="354"/>
    </location>
</feature>
<dbReference type="PANTHER" id="PTHR23026">
    <property type="entry name" value="NADPH NITROREDUCTASE"/>
    <property type="match status" value="1"/>
</dbReference>
<dbReference type="AlphaFoldDB" id="A0AAJ0U838"/>
<accession>A0AAJ0U838</accession>
<feature type="domain" description="Nitroreductase" evidence="2">
    <location>
        <begin position="138"/>
        <end position="322"/>
    </location>
</feature>
<sequence>MGIDEQAQALIVKAVQAPSSHNTQPWRFRVDGATIDLSADRSRALPVNDPDDRELTSSCGAALMNLRVAAAGQGLGIAVERLPDATQPDWLARVSIRSDSRPPPSPAPQGFADLSPNPLPSPPLNPPPAPLAVLSAFIEQRRTHRKGFSERAVDPAIVEQLVAAAELEGALLHPLTTAAAREQAAALVAEGDAVQWSSPAWRRELAAWMHPRRSSEGLTVPAMLAPVIRFMIARFDLGKRIAVQDQALAAAAPVLAVLATEHDRPNDWLRAGEALQRLLLVACRQGLQAGYLNQPIQVAALRPRLQGLIGGGFPQLLLRLGYLPEGSRFSSLPAKPRRPPTAVLDPINQSYSQR</sequence>
<comment type="caution">
    <text evidence="3">The sequence shown here is derived from an EMBL/GenBank/DDBJ whole genome shotgun (WGS) entry which is preliminary data.</text>
</comment>
<proteinExistence type="predicted"/>
<evidence type="ECO:0000313" key="4">
    <source>
        <dbReference type="Proteomes" id="UP001296776"/>
    </source>
</evidence>
<dbReference type="SUPFAM" id="SSF55469">
    <property type="entry name" value="FMN-dependent nitroreductase-like"/>
    <property type="match status" value="2"/>
</dbReference>
<dbReference type="InterPro" id="IPR050627">
    <property type="entry name" value="Nitroreductase/BluB"/>
</dbReference>
<dbReference type="Gene3D" id="3.40.109.10">
    <property type="entry name" value="NADH Oxidase"/>
    <property type="match status" value="1"/>
</dbReference>
<feature type="compositionally biased region" description="Pro residues" evidence="1">
    <location>
        <begin position="117"/>
        <end position="126"/>
    </location>
</feature>
<dbReference type="Pfam" id="PF00881">
    <property type="entry name" value="Nitroreductase"/>
    <property type="match status" value="1"/>
</dbReference>